<reference evidence="1 2" key="1">
    <citation type="submission" date="2018-07" db="EMBL/GenBank/DDBJ databases">
        <title>Rhizobium leguminosarum strain:ATCC 14479 Genome sequencing and assembly.</title>
        <authorList>
            <person name="Chakraborty R."/>
        </authorList>
    </citation>
    <scope>NUCLEOTIDE SEQUENCE [LARGE SCALE GENOMIC DNA]</scope>
    <source>
        <strain evidence="1 2">ATCC 14479</strain>
        <plasmid evidence="2">Plasmid unnamed2</plasmid>
    </source>
</reference>
<geneLocation type="plasmid" evidence="1 2">
    <name>unnamed2</name>
</geneLocation>
<gene>
    <name evidence="1" type="ORF">DLJ82_7445</name>
</gene>
<sequence>MNSISYEQFLSFKRTTEQAIRDAASLLLRPERNDVILAVGSVAEGLGNSKSDLDLLMIRHRIDASDQAESKECSWIAGDCIVDMQILAAAEVSALVQRLEDWAETPWDVSSAAPFSPEEILLLHRLCNAVPLSVHPDVQRASGLLPELGKVARLKLHRARHMARTVQVDMVGYKRSGDWYSLIYASQDLLGYVADGLLASFKKTNPNPKWRSRLLHDLPADWKRGMIYMQLAADARQALWDVHYAPAIVDVVSAIAHASRSATLGRAIFAHAECKLVHELDEAWEGVLLSTQQPGEPRSPFPALELDVDFVISPDGIQVARLNEFGSALQVPFHKFSLILQHDGVTTPEQVMSSAEARTPLSGKDIHLEEFLALVGGSGLLLHHEES</sequence>
<name>A0A2Z4YQK9_RHILE</name>
<evidence type="ECO:0000313" key="1">
    <source>
        <dbReference type="EMBL" id="AXA43690.1"/>
    </source>
</evidence>
<accession>A0A2Z4YQK9</accession>
<proteinExistence type="predicted"/>
<evidence type="ECO:0000313" key="2">
    <source>
        <dbReference type="Proteomes" id="UP000251166"/>
    </source>
</evidence>
<dbReference type="RefSeq" id="WP_063473634.1">
    <property type="nucleotide sequence ID" value="NZ_CP030762.1"/>
</dbReference>
<protein>
    <submittedName>
        <fullName evidence="1">Uncharacterized protein</fullName>
    </submittedName>
</protein>
<dbReference type="EMBL" id="CP030762">
    <property type="protein sequence ID" value="AXA43690.1"/>
    <property type="molecule type" value="Genomic_DNA"/>
</dbReference>
<dbReference type="Proteomes" id="UP000251166">
    <property type="component" value="Plasmid unnamed2"/>
</dbReference>
<keyword evidence="1" id="KW-0614">Plasmid</keyword>
<dbReference type="AlphaFoldDB" id="A0A2Z4YQK9"/>
<organism evidence="1 2">
    <name type="scientific">Rhizobium leguminosarum</name>
    <dbReference type="NCBI Taxonomy" id="384"/>
    <lineage>
        <taxon>Bacteria</taxon>
        <taxon>Pseudomonadati</taxon>
        <taxon>Pseudomonadota</taxon>
        <taxon>Alphaproteobacteria</taxon>
        <taxon>Hyphomicrobiales</taxon>
        <taxon>Rhizobiaceae</taxon>
        <taxon>Rhizobium/Agrobacterium group</taxon>
        <taxon>Rhizobium</taxon>
    </lineage>
</organism>